<dbReference type="SUPFAM" id="SSF57716">
    <property type="entry name" value="Glucocorticoid receptor-like (DNA-binding domain)"/>
    <property type="match status" value="1"/>
</dbReference>
<organism evidence="5">
    <name type="scientific">Mallomonas splendens</name>
    <dbReference type="NCBI Taxonomy" id="52552"/>
    <lineage>
        <taxon>Eukaryota</taxon>
        <taxon>Sar</taxon>
        <taxon>Stramenopiles</taxon>
        <taxon>Ochrophyta</taxon>
        <taxon>Synurophyceae</taxon>
        <taxon>Synurales</taxon>
        <taxon>Mallomonadaceae</taxon>
        <taxon>Mallomonas</taxon>
    </lineage>
</organism>
<dbReference type="RefSeq" id="YP_009545329.1">
    <property type="nucleotide sequence ID" value="NC_040135.1"/>
</dbReference>
<dbReference type="GO" id="GO:0015935">
    <property type="term" value="C:small ribosomal subunit"/>
    <property type="evidence" value="ECO:0007669"/>
    <property type="project" value="TreeGrafter"/>
</dbReference>
<dbReference type="InterPro" id="IPR023036">
    <property type="entry name" value="Ribosomal_uS14_bac/plastid"/>
</dbReference>
<name>A0A3G2QZJ8_9STRA</name>
<dbReference type="GeneID" id="38571830"/>
<dbReference type="InterPro" id="IPR001209">
    <property type="entry name" value="Ribosomal_uS14"/>
</dbReference>
<sequence length="100" mass="11980">MAKKSMLQREVKRKKLIKKYLQKRTNILENLRTQTSLENIFLLNEKLQKLPRNSSPIRLRNRCWKTGKPRGYFRFFGLCRNALRELAHDCFLPGVTKSSW</sequence>
<evidence type="ECO:0000313" key="5">
    <source>
        <dbReference type="EMBL" id="AYO28483.1"/>
    </source>
</evidence>
<dbReference type="PANTHER" id="PTHR19836:SF19">
    <property type="entry name" value="SMALL RIBOSOMAL SUBUNIT PROTEIN US14M"/>
    <property type="match status" value="1"/>
</dbReference>
<dbReference type="PROSITE" id="PS00527">
    <property type="entry name" value="RIBOSOMAL_S14"/>
    <property type="match status" value="1"/>
</dbReference>
<dbReference type="FunFam" id="1.10.287.1480:FF:000001">
    <property type="entry name" value="30S ribosomal protein S14"/>
    <property type="match status" value="1"/>
</dbReference>
<proteinExistence type="inferred from homology"/>
<dbReference type="PANTHER" id="PTHR19836">
    <property type="entry name" value="30S RIBOSOMAL PROTEIN S14"/>
    <property type="match status" value="1"/>
</dbReference>
<dbReference type="NCBIfam" id="NF006477">
    <property type="entry name" value="PRK08881.1"/>
    <property type="match status" value="1"/>
</dbReference>
<accession>A0A3G2QZJ8</accession>
<dbReference type="HAMAP" id="MF_00537">
    <property type="entry name" value="Ribosomal_uS14_1"/>
    <property type="match status" value="1"/>
</dbReference>
<protein>
    <recommendedName>
        <fullName evidence="4">Small ribosomal subunit protein uS14c</fullName>
    </recommendedName>
</protein>
<dbReference type="AlphaFoldDB" id="A0A3G2QZJ8"/>
<dbReference type="GO" id="GO:0003735">
    <property type="term" value="F:structural constituent of ribosome"/>
    <property type="evidence" value="ECO:0007669"/>
    <property type="project" value="InterPro"/>
</dbReference>
<evidence type="ECO:0000256" key="1">
    <source>
        <dbReference type="ARBA" id="ARBA00009083"/>
    </source>
</evidence>
<dbReference type="GO" id="GO:0006412">
    <property type="term" value="P:translation"/>
    <property type="evidence" value="ECO:0007669"/>
    <property type="project" value="InterPro"/>
</dbReference>
<geneLocation type="plastid" evidence="5"/>
<keyword evidence="3" id="KW-0687">Ribonucleoprotein</keyword>
<evidence type="ECO:0000256" key="2">
    <source>
        <dbReference type="ARBA" id="ARBA00022980"/>
    </source>
</evidence>
<evidence type="ECO:0000256" key="4">
    <source>
        <dbReference type="ARBA" id="ARBA00035247"/>
    </source>
</evidence>
<dbReference type="InterPro" id="IPR018271">
    <property type="entry name" value="Ribosomal_uS14_CS"/>
</dbReference>
<keyword evidence="2 5" id="KW-0689">Ribosomal protein</keyword>
<comment type="similarity">
    <text evidence="1">Belongs to the universal ribosomal protein uS14 family.</text>
</comment>
<keyword evidence="5" id="KW-0934">Plastid</keyword>
<dbReference type="GO" id="GO:0005737">
    <property type="term" value="C:cytoplasm"/>
    <property type="evidence" value="ECO:0007669"/>
    <property type="project" value="UniProtKB-ARBA"/>
</dbReference>
<dbReference type="EMBL" id="MH795131">
    <property type="protein sequence ID" value="AYO28483.1"/>
    <property type="molecule type" value="Genomic_DNA"/>
</dbReference>
<dbReference type="Pfam" id="PF00253">
    <property type="entry name" value="Ribosomal_S14"/>
    <property type="match status" value="1"/>
</dbReference>
<gene>
    <name evidence="5" type="primary">rps14</name>
</gene>
<evidence type="ECO:0000256" key="3">
    <source>
        <dbReference type="ARBA" id="ARBA00023274"/>
    </source>
</evidence>
<dbReference type="Gene3D" id="1.10.287.1480">
    <property type="match status" value="1"/>
</dbReference>
<reference evidence="5" key="1">
    <citation type="submission" date="2018-08" db="EMBL/GenBank/DDBJ databases">
        <title>Comparative Plastid Genomics of Synurophyceae: Evolutionary Evidence of Lateral Gene Transfer and Inverted Repeat Dynamics.</title>
        <authorList>
            <person name="Kim J.I."/>
            <person name="Shin H."/>
            <person name="Skaloud P."/>
            <person name="Jung J."/>
            <person name="Yoon H.S."/>
            <person name="Archibald J.M."/>
            <person name="Shin W."/>
        </authorList>
    </citation>
    <scope>NUCLEOTIDE SEQUENCE</scope>
    <source>
        <strain evidence="5">CCMP1782</strain>
    </source>
</reference>